<comment type="subcellular location">
    <subcellularLocation>
        <location evidence="1">Cell membrane</location>
        <topology evidence="1">Multi-pass membrane protein</topology>
    </subcellularLocation>
</comment>
<evidence type="ECO:0000256" key="6">
    <source>
        <dbReference type="SAM" id="Phobius"/>
    </source>
</evidence>
<keyword evidence="3 6" id="KW-0812">Transmembrane</keyword>
<dbReference type="GO" id="GO:0022857">
    <property type="term" value="F:transmembrane transporter activity"/>
    <property type="evidence" value="ECO:0007669"/>
    <property type="project" value="InterPro"/>
</dbReference>
<gene>
    <name evidence="7" type="ORF">ENO36_04100</name>
</gene>
<evidence type="ECO:0000256" key="4">
    <source>
        <dbReference type="ARBA" id="ARBA00022989"/>
    </source>
</evidence>
<feature type="transmembrane region" description="Helical" evidence="6">
    <location>
        <begin position="130"/>
        <end position="151"/>
    </location>
</feature>
<dbReference type="GO" id="GO:0005886">
    <property type="term" value="C:plasma membrane"/>
    <property type="evidence" value="ECO:0007669"/>
    <property type="project" value="UniProtKB-SubCell"/>
</dbReference>
<evidence type="ECO:0000256" key="1">
    <source>
        <dbReference type="ARBA" id="ARBA00004651"/>
    </source>
</evidence>
<feature type="transmembrane region" description="Helical" evidence="6">
    <location>
        <begin position="182"/>
        <end position="205"/>
    </location>
</feature>
<keyword evidence="2" id="KW-1003">Cell membrane</keyword>
<dbReference type="EMBL" id="DSFE01000090">
    <property type="protein sequence ID" value="HEU98019.1"/>
    <property type="molecule type" value="Genomic_DNA"/>
</dbReference>
<evidence type="ECO:0000256" key="3">
    <source>
        <dbReference type="ARBA" id="ARBA00022692"/>
    </source>
</evidence>
<accession>A0A7C2YE07</accession>
<dbReference type="PANTHER" id="PTHR43370:SF1">
    <property type="entry name" value="GUANOSINE ABC TRANSPORTER PERMEASE PROTEIN NUPQ"/>
    <property type="match status" value="1"/>
</dbReference>
<proteinExistence type="predicted"/>
<protein>
    <submittedName>
        <fullName evidence="7">ABC transporter permease</fullName>
    </submittedName>
</protein>
<dbReference type="CDD" id="cd06580">
    <property type="entry name" value="TM_PBP1_transp_TpRbsC_like"/>
    <property type="match status" value="1"/>
</dbReference>
<reference evidence="7" key="1">
    <citation type="journal article" date="2020" name="mSystems">
        <title>Genome- and Community-Level Interaction Insights into Carbon Utilization and Element Cycling Functions of Hydrothermarchaeota in Hydrothermal Sediment.</title>
        <authorList>
            <person name="Zhou Z."/>
            <person name="Liu Y."/>
            <person name="Xu W."/>
            <person name="Pan J."/>
            <person name="Luo Z.H."/>
            <person name="Li M."/>
        </authorList>
    </citation>
    <scope>NUCLEOTIDE SEQUENCE [LARGE SCALE GENOMIC DNA]</scope>
    <source>
        <strain evidence="7">SpSt-1259</strain>
    </source>
</reference>
<feature type="transmembrane region" description="Helical" evidence="6">
    <location>
        <begin position="259"/>
        <end position="280"/>
    </location>
</feature>
<evidence type="ECO:0000256" key="5">
    <source>
        <dbReference type="ARBA" id="ARBA00023136"/>
    </source>
</evidence>
<feature type="transmembrane region" description="Helical" evidence="6">
    <location>
        <begin position="217"/>
        <end position="247"/>
    </location>
</feature>
<dbReference type="PANTHER" id="PTHR43370">
    <property type="entry name" value="SUGAR ABC TRANSPORTER INTEGRAL MEMBRANE PROTEIN-RELATED"/>
    <property type="match status" value="1"/>
</dbReference>
<keyword evidence="5 6" id="KW-0472">Membrane</keyword>
<evidence type="ECO:0000313" key="7">
    <source>
        <dbReference type="EMBL" id="HEU98019.1"/>
    </source>
</evidence>
<feature type="transmembrane region" description="Helical" evidence="6">
    <location>
        <begin position="62"/>
        <end position="86"/>
    </location>
</feature>
<feature type="transmembrane region" description="Helical" evidence="6">
    <location>
        <begin position="32"/>
        <end position="55"/>
    </location>
</feature>
<comment type="caution">
    <text evidence="7">The sequence shown here is derived from an EMBL/GenBank/DDBJ whole genome shotgun (WGS) entry which is preliminary data.</text>
</comment>
<organism evidence="7">
    <name type="scientific">Fervidicoccus fontis</name>
    <dbReference type="NCBI Taxonomy" id="683846"/>
    <lineage>
        <taxon>Archaea</taxon>
        <taxon>Thermoproteota</taxon>
        <taxon>Thermoprotei</taxon>
        <taxon>Fervidicoccales</taxon>
        <taxon>Fervidicoccaceae</taxon>
        <taxon>Fervidicoccus</taxon>
    </lineage>
</organism>
<dbReference type="Proteomes" id="UP000885664">
    <property type="component" value="Unassembled WGS sequence"/>
</dbReference>
<evidence type="ECO:0000256" key="2">
    <source>
        <dbReference type="ARBA" id="ARBA00022475"/>
    </source>
</evidence>
<name>A0A7C2YE07_9CREN</name>
<sequence>MDMSMLINILIQTAYASTPLLLSATGEIFSERAGIVNIGLEGIMLISGFVGVVVGQELLNPLAGVVAAVAVGALIGLLHGFITAYLKGDHVISGLGINLFALGFVPYGIYAVWGVRGYFNPSDQAKVPKIFGVSPIFIASLIIVFAIQYVLFHTKFGLSLRACGEDPHSADASGVRVERMQIIAAVIGSSLSGLAGVFMSLDWLTTITKDLPAGRGFIALAIVNFANWNPLLGLLGSYIFGFSWVAIEWLKISSLKQVIPVTLLNIIPYVVTLAVTAGVLGKSRPPKYAGVPYKKE</sequence>
<keyword evidence="4 6" id="KW-1133">Transmembrane helix</keyword>
<dbReference type="Pfam" id="PF02653">
    <property type="entry name" value="BPD_transp_2"/>
    <property type="match status" value="1"/>
</dbReference>
<dbReference type="InterPro" id="IPR001851">
    <property type="entry name" value="ABC_transp_permease"/>
</dbReference>
<dbReference type="AlphaFoldDB" id="A0A7C2YE07"/>
<feature type="transmembrane region" description="Helical" evidence="6">
    <location>
        <begin position="92"/>
        <end position="118"/>
    </location>
</feature>